<dbReference type="HOGENOM" id="CLU_068820_0_0_1"/>
<evidence type="ECO:0000256" key="1">
    <source>
        <dbReference type="ARBA" id="ARBA00004115"/>
    </source>
</evidence>
<dbReference type="AlphaFoldDB" id="A0A0A1THR7"/>
<keyword evidence="6 10" id="KW-0472">Membrane</keyword>
<evidence type="ECO:0000256" key="9">
    <source>
        <dbReference type="SAM" id="MobiDB-lite"/>
    </source>
</evidence>
<evidence type="ECO:0000313" key="11">
    <source>
        <dbReference type="EMBL" id="CEJ94504.1"/>
    </source>
</evidence>
<dbReference type="OrthoDB" id="1926781at2759"/>
<evidence type="ECO:0000256" key="3">
    <source>
        <dbReference type="ARBA" id="ARBA00022729"/>
    </source>
</evidence>
<proteinExistence type="inferred from homology"/>
<evidence type="ECO:0000256" key="7">
    <source>
        <dbReference type="ARBA" id="ARBA00037565"/>
    </source>
</evidence>
<comment type="subcellular location">
    <subcellularLocation>
        <location evidence="1">Endoplasmic reticulum membrane</location>
        <topology evidence="1">Single-pass type I membrane protein</topology>
    </subcellularLocation>
</comment>
<accession>A0A0A1THR7</accession>
<evidence type="ECO:0000256" key="10">
    <source>
        <dbReference type="SAM" id="Phobius"/>
    </source>
</evidence>
<evidence type="ECO:0000256" key="2">
    <source>
        <dbReference type="ARBA" id="ARBA00022692"/>
    </source>
</evidence>
<dbReference type="STRING" id="1531966.A0A0A1THR7"/>
<keyword evidence="12" id="KW-1185">Reference proteome</keyword>
<evidence type="ECO:0000256" key="4">
    <source>
        <dbReference type="ARBA" id="ARBA00022824"/>
    </source>
</evidence>
<organism evidence="11 12">
    <name type="scientific">[Torrubiella] hemipterigena</name>
    <dbReference type="NCBI Taxonomy" id="1531966"/>
    <lineage>
        <taxon>Eukaryota</taxon>
        <taxon>Fungi</taxon>
        <taxon>Dikarya</taxon>
        <taxon>Ascomycota</taxon>
        <taxon>Pezizomycotina</taxon>
        <taxon>Sordariomycetes</taxon>
        <taxon>Hypocreomycetidae</taxon>
        <taxon>Hypocreales</taxon>
        <taxon>Clavicipitaceae</taxon>
        <taxon>Clavicipitaceae incertae sedis</taxon>
        <taxon>'Torrubiella' clade</taxon>
    </lineage>
</organism>
<keyword evidence="2 10" id="KW-0812">Transmembrane</keyword>
<evidence type="ECO:0000313" key="12">
    <source>
        <dbReference type="Proteomes" id="UP000039046"/>
    </source>
</evidence>
<name>A0A0A1THR7_9HYPO</name>
<reference evidence="11 12" key="1">
    <citation type="journal article" date="2015" name="Genome Announc.">
        <title>Draft Genome Sequence and Gene Annotation of the Entomopathogenic Fungus Verticillium hemipterigenum.</title>
        <authorList>
            <person name="Horn F."/>
            <person name="Habel A."/>
            <person name="Scharf D.H."/>
            <person name="Dworschak J."/>
            <person name="Brakhage A.A."/>
            <person name="Guthke R."/>
            <person name="Hertweck C."/>
            <person name="Linde J."/>
        </authorList>
    </citation>
    <scope>NUCLEOTIDE SEQUENCE [LARGE SCALE GENOMIC DNA]</scope>
</reference>
<keyword evidence="3" id="KW-0732">Signal</keyword>
<dbReference type="PANTHER" id="PTHR12924:SF0">
    <property type="entry name" value="TRANSLOCON-ASSOCIATED PROTEIN SUBUNIT ALPHA"/>
    <property type="match status" value="1"/>
</dbReference>
<feature type="compositionally biased region" description="Basic residues" evidence="9">
    <location>
        <begin position="326"/>
        <end position="336"/>
    </location>
</feature>
<gene>
    <name evidence="11" type="ORF">VHEMI10028</name>
</gene>
<comment type="function">
    <text evidence="7">Is probably involved in a pathway contributing to genomic integrity.</text>
</comment>
<dbReference type="Proteomes" id="UP000039046">
    <property type="component" value="Unassembled WGS sequence"/>
</dbReference>
<comment type="similarity">
    <text evidence="8">Belongs to the IRC22 family.</text>
</comment>
<evidence type="ECO:0000256" key="8">
    <source>
        <dbReference type="ARBA" id="ARBA00038311"/>
    </source>
</evidence>
<dbReference type="InterPro" id="IPR005595">
    <property type="entry name" value="TRAP_alpha"/>
</dbReference>
<dbReference type="PANTHER" id="PTHR12924">
    <property type="entry name" value="TRANSLOCON-ASSOCIATED PROTEIN, ALPHA SUBUNIT"/>
    <property type="match status" value="1"/>
</dbReference>
<dbReference type="EMBL" id="CDHN01000007">
    <property type="protein sequence ID" value="CEJ94504.1"/>
    <property type="molecule type" value="Genomic_DNA"/>
</dbReference>
<feature type="transmembrane region" description="Helical" evidence="10">
    <location>
        <begin position="251"/>
        <end position="273"/>
    </location>
</feature>
<protein>
    <submittedName>
        <fullName evidence="11">Uncharacterized protein</fullName>
    </submittedName>
</protein>
<dbReference type="Pfam" id="PF03896">
    <property type="entry name" value="TRAP_alpha"/>
    <property type="match status" value="1"/>
</dbReference>
<sequence>MICSHPLKSLSGVEMCSLRFATASPKLALPGRVRLRTVPSLTAVVGRCPHWRATYCNATQPQTIPHQHPLLLNLILSHRQFISPKMLFNSSLLAGLAFQAIAVIAQTVGDASSLKVTAKTSFPDSDILGLRLVNGAPTRAIIEVTNNEKAPVTVAIVAGVLANPELLPENTPAWQGILRNLSAVQYDAAVQPGEAKELSYAFSVDMLPRDVKLEIMTVITDAKGAVYQIPAYGSVTSVVDPATNLLDPQIIFLYLILSAGFAGALYLIFTTWIQPLFTQTPKREPRTPKKAKKAADLSTSRSIGAGTGRQTYDESWIPEHHINRAVSKKAAGKQSD</sequence>
<keyword evidence="4" id="KW-0256">Endoplasmic reticulum</keyword>
<keyword evidence="5 10" id="KW-1133">Transmembrane helix</keyword>
<evidence type="ECO:0000256" key="5">
    <source>
        <dbReference type="ARBA" id="ARBA00022989"/>
    </source>
</evidence>
<evidence type="ECO:0000256" key="6">
    <source>
        <dbReference type="ARBA" id="ARBA00023136"/>
    </source>
</evidence>
<feature type="region of interest" description="Disordered" evidence="9">
    <location>
        <begin position="280"/>
        <end position="336"/>
    </location>
</feature>
<dbReference type="GO" id="GO:0005789">
    <property type="term" value="C:endoplasmic reticulum membrane"/>
    <property type="evidence" value="ECO:0007669"/>
    <property type="project" value="UniProtKB-SubCell"/>
</dbReference>